<evidence type="ECO:0000259" key="1">
    <source>
        <dbReference type="Pfam" id="PF01909"/>
    </source>
</evidence>
<dbReference type="Proteomes" id="UP000594121">
    <property type="component" value="Chromosome"/>
</dbReference>
<dbReference type="EMBL" id="CP062310">
    <property type="protein sequence ID" value="QOJ79737.1"/>
    <property type="molecule type" value="Genomic_DNA"/>
</dbReference>
<feature type="domain" description="Polymerase nucleotidyl transferase" evidence="1">
    <location>
        <begin position="1"/>
        <end position="75"/>
    </location>
</feature>
<dbReference type="SUPFAM" id="SSF81301">
    <property type="entry name" value="Nucleotidyltransferase"/>
    <property type="match status" value="1"/>
</dbReference>
<name>A0A7L9FJ36_9CREN</name>
<dbReference type="KEGG" id="thel:IG193_01620"/>
<organism evidence="2 3">
    <name type="scientific">Infirmifilum lucidum</name>
    <dbReference type="NCBI Taxonomy" id="2776706"/>
    <lineage>
        <taxon>Archaea</taxon>
        <taxon>Thermoproteota</taxon>
        <taxon>Thermoprotei</taxon>
        <taxon>Thermofilales</taxon>
        <taxon>Thermofilaceae</taxon>
        <taxon>Infirmifilum</taxon>
    </lineage>
</organism>
<keyword evidence="3" id="KW-1185">Reference proteome</keyword>
<dbReference type="InterPro" id="IPR002934">
    <property type="entry name" value="Polymerase_NTP_transf_dom"/>
</dbReference>
<accession>A0A7L9FJ36</accession>
<dbReference type="AlphaFoldDB" id="A0A7L9FJ36"/>
<gene>
    <name evidence="2" type="ORF">IG193_01620</name>
</gene>
<dbReference type="GO" id="GO:0016779">
    <property type="term" value="F:nucleotidyltransferase activity"/>
    <property type="evidence" value="ECO:0007669"/>
    <property type="project" value="InterPro"/>
</dbReference>
<evidence type="ECO:0000313" key="2">
    <source>
        <dbReference type="EMBL" id="QOJ79737.1"/>
    </source>
</evidence>
<dbReference type="CDD" id="cd05403">
    <property type="entry name" value="NT_KNTase_like"/>
    <property type="match status" value="1"/>
</dbReference>
<dbReference type="InParanoid" id="A0A7L9FJ36"/>
<dbReference type="Gene3D" id="3.30.460.10">
    <property type="entry name" value="Beta Polymerase, domain 2"/>
    <property type="match status" value="1"/>
</dbReference>
<dbReference type="InterPro" id="IPR043519">
    <property type="entry name" value="NT_sf"/>
</dbReference>
<proteinExistence type="predicted"/>
<keyword evidence="2" id="KW-0808">Transferase</keyword>
<sequence length="76" mass="8727">MKRLDSNGKLFLFGSTSRGENTLASDIDILILTSLDPSFVIANLRKAGFDDPFEFHVVDNSRFELYKRFIKDLKEI</sequence>
<protein>
    <submittedName>
        <fullName evidence="2">Nucleotidyltransferase domain-containing protein</fullName>
    </submittedName>
</protein>
<dbReference type="PANTHER" id="PTHR37030">
    <property type="entry name" value="NUCLEOTIDYLTRANSFERASE"/>
    <property type="match status" value="1"/>
</dbReference>
<evidence type="ECO:0000313" key="3">
    <source>
        <dbReference type="Proteomes" id="UP000594121"/>
    </source>
</evidence>
<dbReference type="PANTHER" id="PTHR37030:SF1">
    <property type="entry name" value="NUCLEOTIDYLTRANSFERASE"/>
    <property type="match status" value="1"/>
</dbReference>
<dbReference type="Pfam" id="PF01909">
    <property type="entry name" value="NTP_transf_2"/>
    <property type="match status" value="1"/>
</dbReference>
<reference evidence="2 3" key="1">
    <citation type="submission" date="2020-10" db="EMBL/GenBank/DDBJ databases">
        <title>Thermofilum lucidum 3507LT sp. nov. a novel member of Thermofilaceae family isolated from Chile hot spring, and proposal of description order Thermofilales.</title>
        <authorList>
            <person name="Zayulina K.S."/>
            <person name="Elcheninov A.G."/>
            <person name="Toshchakov S.V."/>
            <person name="Kublanov I.V."/>
        </authorList>
    </citation>
    <scope>NUCLEOTIDE SEQUENCE [LARGE SCALE GENOMIC DNA]</scope>
    <source>
        <strain evidence="2 3">3507LT</strain>
    </source>
</reference>